<dbReference type="Pfam" id="PF10545">
    <property type="entry name" value="MADF_DNA_bdg"/>
    <property type="match status" value="1"/>
</dbReference>
<organism evidence="3 4">
    <name type="scientific">Pyrocoelia pectoralis</name>
    <dbReference type="NCBI Taxonomy" id="417401"/>
    <lineage>
        <taxon>Eukaryota</taxon>
        <taxon>Metazoa</taxon>
        <taxon>Ecdysozoa</taxon>
        <taxon>Arthropoda</taxon>
        <taxon>Hexapoda</taxon>
        <taxon>Insecta</taxon>
        <taxon>Pterygota</taxon>
        <taxon>Neoptera</taxon>
        <taxon>Endopterygota</taxon>
        <taxon>Coleoptera</taxon>
        <taxon>Polyphaga</taxon>
        <taxon>Elateriformia</taxon>
        <taxon>Elateroidea</taxon>
        <taxon>Lampyridae</taxon>
        <taxon>Lampyrinae</taxon>
        <taxon>Pyrocoelia</taxon>
    </lineage>
</organism>
<evidence type="ECO:0000259" key="2">
    <source>
        <dbReference type="Pfam" id="PF10545"/>
    </source>
</evidence>
<name>A0AAN7VWU2_9COLE</name>
<gene>
    <name evidence="3" type="ORF">RI129_001013</name>
</gene>
<sequence>MNKTKKNAGLKKLLQVYEIIKPGATIADVRRKINTLRSNYRKELKKIVNSKRSGAGADEVYVPSSWVFHALKFLHKCEQPVILTANVNEPLHDGDSHNTEKNIQPPVTQILASTASSSSISMVPPPKKQRKVGPMAKQNELLTMACKYLQQEPKESSHPHVSTIAKVWGEKMESLDQHQKLFAEKAINDILFEASMGNLHPTIIIYNEILPFCPLTLHALYLIRLLLILTHNILVKLLTPT</sequence>
<protein>
    <recommendedName>
        <fullName evidence="2">MADF domain-containing protein</fullName>
    </recommendedName>
</protein>
<evidence type="ECO:0000313" key="3">
    <source>
        <dbReference type="EMBL" id="KAK5649984.1"/>
    </source>
</evidence>
<comment type="caution">
    <text evidence="3">The sequence shown here is derived from an EMBL/GenBank/DDBJ whole genome shotgun (WGS) entry which is preliminary data.</text>
</comment>
<proteinExistence type="predicted"/>
<dbReference type="PANTHER" id="PTHR21505">
    <property type="entry name" value="MADF DOMAIN-CONTAINING PROTEIN-RELATED"/>
    <property type="match status" value="1"/>
</dbReference>
<feature type="domain" description="MADF" evidence="2">
    <location>
        <begin position="13"/>
        <end position="74"/>
    </location>
</feature>
<dbReference type="AlphaFoldDB" id="A0AAN7VWU2"/>
<dbReference type="EMBL" id="JAVRBK010000001">
    <property type="protein sequence ID" value="KAK5649984.1"/>
    <property type="molecule type" value="Genomic_DNA"/>
</dbReference>
<evidence type="ECO:0000313" key="4">
    <source>
        <dbReference type="Proteomes" id="UP001329430"/>
    </source>
</evidence>
<evidence type="ECO:0000256" key="1">
    <source>
        <dbReference type="SAM" id="MobiDB-lite"/>
    </source>
</evidence>
<dbReference type="InterPro" id="IPR006578">
    <property type="entry name" value="MADF-dom"/>
</dbReference>
<dbReference type="PANTHER" id="PTHR21505:SF8">
    <property type="entry name" value="DPT-YFP REPRESSOR BY OVEREXPRESSION, ISOFORM D-RELATED"/>
    <property type="match status" value="1"/>
</dbReference>
<accession>A0AAN7VWU2</accession>
<feature type="region of interest" description="Disordered" evidence="1">
    <location>
        <begin position="114"/>
        <end position="133"/>
    </location>
</feature>
<keyword evidence="4" id="KW-1185">Reference proteome</keyword>
<dbReference type="Proteomes" id="UP001329430">
    <property type="component" value="Chromosome 1"/>
</dbReference>
<reference evidence="3 4" key="1">
    <citation type="journal article" date="2024" name="Insects">
        <title>An Improved Chromosome-Level Genome Assembly of the Firefly Pyrocoelia pectoralis.</title>
        <authorList>
            <person name="Fu X."/>
            <person name="Meyer-Rochow V.B."/>
            <person name="Ballantyne L."/>
            <person name="Zhu X."/>
        </authorList>
    </citation>
    <scope>NUCLEOTIDE SEQUENCE [LARGE SCALE GENOMIC DNA]</scope>
    <source>
        <strain evidence="3">XCY_ONT2</strain>
    </source>
</reference>